<dbReference type="RefSeq" id="WP_345717192.1">
    <property type="nucleotide sequence ID" value="NZ_BAABFP010000005.1"/>
</dbReference>
<organism evidence="2 3">
    <name type="scientific">Angustibacter luteus</name>
    <dbReference type="NCBI Taxonomy" id="658456"/>
    <lineage>
        <taxon>Bacteria</taxon>
        <taxon>Bacillati</taxon>
        <taxon>Actinomycetota</taxon>
        <taxon>Actinomycetes</taxon>
        <taxon>Kineosporiales</taxon>
        <taxon>Kineosporiaceae</taxon>
    </lineage>
</organism>
<keyword evidence="3" id="KW-1185">Reference proteome</keyword>
<gene>
    <name evidence="2" type="ORF">ACFQDO_04340</name>
</gene>
<feature type="region of interest" description="Disordered" evidence="1">
    <location>
        <begin position="106"/>
        <end position="143"/>
    </location>
</feature>
<evidence type="ECO:0000256" key="1">
    <source>
        <dbReference type="SAM" id="MobiDB-lite"/>
    </source>
</evidence>
<dbReference type="EMBL" id="JBHSRD010000002">
    <property type="protein sequence ID" value="MFC6006352.1"/>
    <property type="molecule type" value="Genomic_DNA"/>
</dbReference>
<evidence type="ECO:0000313" key="2">
    <source>
        <dbReference type="EMBL" id="MFC6006352.1"/>
    </source>
</evidence>
<evidence type="ECO:0000313" key="3">
    <source>
        <dbReference type="Proteomes" id="UP001596189"/>
    </source>
</evidence>
<reference evidence="3" key="1">
    <citation type="journal article" date="2019" name="Int. J. Syst. Evol. Microbiol.">
        <title>The Global Catalogue of Microorganisms (GCM) 10K type strain sequencing project: providing services to taxonomists for standard genome sequencing and annotation.</title>
        <authorList>
            <consortium name="The Broad Institute Genomics Platform"/>
            <consortium name="The Broad Institute Genome Sequencing Center for Infectious Disease"/>
            <person name="Wu L."/>
            <person name="Ma J."/>
        </authorList>
    </citation>
    <scope>NUCLEOTIDE SEQUENCE [LARGE SCALE GENOMIC DNA]</scope>
    <source>
        <strain evidence="3">KACC 14249</strain>
    </source>
</reference>
<dbReference type="Proteomes" id="UP001596189">
    <property type="component" value="Unassembled WGS sequence"/>
</dbReference>
<name>A0ABW1JBR7_9ACTN</name>
<feature type="compositionally biased region" description="Low complexity" evidence="1">
    <location>
        <begin position="109"/>
        <end position="121"/>
    </location>
</feature>
<feature type="compositionally biased region" description="Low complexity" evidence="1">
    <location>
        <begin position="42"/>
        <end position="63"/>
    </location>
</feature>
<proteinExistence type="predicted"/>
<accession>A0ABW1JBR7</accession>
<comment type="caution">
    <text evidence="2">The sequence shown here is derived from an EMBL/GenBank/DDBJ whole genome shotgun (WGS) entry which is preliminary data.</text>
</comment>
<sequence length="143" mass="14647">MTASDGPQREPVGSAADEAARLVDAFQGWWHERAGEPGQPSAEPAAGADGAAGPAGPTAHDPASPCRYCPWCRLVSSAQTVRPEVVQHLLATAESVVGLLRELSRDVSAARTDPAAPDPAAESGPGVRTVTIPVEPDDEPGGH</sequence>
<feature type="region of interest" description="Disordered" evidence="1">
    <location>
        <begin position="1"/>
        <end position="63"/>
    </location>
</feature>
<protein>
    <submittedName>
        <fullName evidence="2">Uncharacterized protein</fullName>
    </submittedName>
</protein>